<reference evidence="14 15" key="1">
    <citation type="submission" date="2015-06" db="EMBL/GenBank/DDBJ databases">
        <title>Genome sequence of Mycobacterium conceptionense strain MLE.</title>
        <authorList>
            <person name="Greninger A.L."/>
            <person name="Cunningham G."/>
            <person name="Chiu C.Y."/>
            <person name="Miller S."/>
        </authorList>
    </citation>
    <scope>NUCLEOTIDE SEQUENCE [LARGE SCALE GENOMIC DNA]</scope>
    <source>
        <strain evidence="14 15">MLE</strain>
    </source>
</reference>
<dbReference type="InterPro" id="IPR001509">
    <property type="entry name" value="Epimerase_deHydtase"/>
</dbReference>
<evidence type="ECO:0000256" key="8">
    <source>
        <dbReference type="ARBA" id="ARBA00023034"/>
    </source>
</evidence>
<dbReference type="SUPFAM" id="SSF51735">
    <property type="entry name" value="NAD(P)-binding Rossmann-fold domains"/>
    <property type="match status" value="1"/>
</dbReference>
<feature type="domain" description="NAD-dependent epimerase/dehydratase" evidence="13">
    <location>
        <begin position="62"/>
        <end position="297"/>
    </location>
</feature>
<keyword evidence="3" id="KW-0812">Transmembrane</keyword>
<evidence type="ECO:0000256" key="4">
    <source>
        <dbReference type="ARBA" id="ARBA00022793"/>
    </source>
</evidence>
<comment type="cofactor">
    <cofactor evidence="1">
        <name>NAD(+)</name>
        <dbReference type="ChEBI" id="CHEBI:57540"/>
    </cofactor>
</comment>
<keyword evidence="5" id="KW-0735">Signal-anchor</keyword>
<protein>
    <submittedName>
        <fullName evidence="14">Epimerase</fullName>
    </submittedName>
</protein>
<dbReference type="Gene3D" id="3.40.50.720">
    <property type="entry name" value="NAD(P)-binding Rossmann-like Domain"/>
    <property type="match status" value="1"/>
</dbReference>
<dbReference type="Proteomes" id="UP000037594">
    <property type="component" value="Unassembled WGS sequence"/>
</dbReference>
<dbReference type="PANTHER" id="PTHR43078:SF6">
    <property type="entry name" value="UDP-GLUCURONIC ACID DECARBOXYLASE 1"/>
    <property type="match status" value="1"/>
</dbReference>
<evidence type="ECO:0000256" key="6">
    <source>
        <dbReference type="ARBA" id="ARBA00022989"/>
    </source>
</evidence>
<dbReference type="EMBL" id="LFOD01000007">
    <property type="protein sequence ID" value="KMV18587.1"/>
    <property type="molecule type" value="Genomic_DNA"/>
</dbReference>
<comment type="subcellular location">
    <subcellularLocation>
        <location evidence="2">Golgi apparatus membrane</location>
        <topology evidence="2">Single-pass type II membrane protein</topology>
    </subcellularLocation>
    <subcellularLocation>
        <location evidence="12">Golgi apparatus</location>
        <location evidence="12">Golgi stack membrane</location>
    </subcellularLocation>
</comment>
<dbReference type="GO" id="GO:0070403">
    <property type="term" value="F:NAD+ binding"/>
    <property type="evidence" value="ECO:0007669"/>
    <property type="project" value="InterPro"/>
</dbReference>
<evidence type="ECO:0000256" key="2">
    <source>
        <dbReference type="ARBA" id="ARBA00004323"/>
    </source>
</evidence>
<evidence type="ECO:0000256" key="11">
    <source>
        <dbReference type="ARBA" id="ARBA00023239"/>
    </source>
</evidence>
<dbReference type="GO" id="GO:0048040">
    <property type="term" value="F:UDP-glucuronate decarboxylase activity"/>
    <property type="evidence" value="ECO:0007669"/>
    <property type="project" value="TreeGrafter"/>
</dbReference>
<evidence type="ECO:0000256" key="1">
    <source>
        <dbReference type="ARBA" id="ARBA00001911"/>
    </source>
</evidence>
<gene>
    <name evidence="14" type="ORF">ACT17_10550</name>
</gene>
<evidence type="ECO:0000256" key="12">
    <source>
        <dbReference type="ARBA" id="ARBA00037859"/>
    </source>
</evidence>
<keyword evidence="9" id="KW-0472">Membrane</keyword>
<comment type="caution">
    <text evidence="14">The sequence shown here is derived from an EMBL/GenBank/DDBJ whole genome shotgun (WGS) entry which is preliminary data.</text>
</comment>
<dbReference type="FunFam" id="3.40.50.720:FF:000065">
    <property type="entry name" value="UDP-glucuronic acid decarboxylase 1"/>
    <property type="match status" value="1"/>
</dbReference>
<accession>A0A0J8UC81</accession>
<evidence type="ECO:0000313" key="14">
    <source>
        <dbReference type="EMBL" id="KMV18587.1"/>
    </source>
</evidence>
<name>A0A0J8UC81_9MYCO</name>
<keyword evidence="8" id="KW-0333">Golgi apparatus</keyword>
<dbReference type="InterPro" id="IPR044516">
    <property type="entry name" value="UXS-like"/>
</dbReference>
<evidence type="ECO:0000259" key="13">
    <source>
        <dbReference type="Pfam" id="PF01370"/>
    </source>
</evidence>
<evidence type="ECO:0000256" key="7">
    <source>
        <dbReference type="ARBA" id="ARBA00023027"/>
    </source>
</evidence>
<evidence type="ECO:0000256" key="5">
    <source>
        <dbReference type="ARBA" id="ARBA00022968"/>
    </source>
</evidence>
<dbReference type="InterPro" id="IPR036291">
    <property type="entry name" value="NAD(P)-bd_dom_sf"/>
</dbReference>
<dbReference type="GO" id="GO:0005737">
    <property type="term" value="C:cytoplasm"/>
    <property type="evidence" value="ECO:0007669"/>
    <property type="project" value="TreeGrafter"/>
</dbReference>
<dbReference type="GO" id="GO:0042732">
    <property type="term" value="P:D-xylose metabolic process"/>
    <property type="evidence" value="ECO:0007669"/>
    <property type="project" value="InterPro"/>
</dbReference>
<evidence type="ECO:0000256" key="10">
    <source>
        <dbReference type="ARBA" id="ARBA00023180"/>
    </source>
</evidence>
<keyword evidence="7" id="KW-0520">NAD</keyword>
<sequence length="369" mass="40191">MIGQSVVASSRVTTEASSSDRFRLAITNETLSDTPSGFRSVITRPTTRYGVGKTPMRELKRALVTGGGGFLGGHLCQRLLDDGVEVLAVDDLSTSAPSAQSLLADRRGYQFIRHDITVPLADIPLVDTIFHLASPASPVDYQSMPVHTLRTGALGTGNVLDIADRCGARMVLASTSEVYGDPLEHPQRETYWGNVNPVGPRSMYDESKRFAEALAFAYRSERSTDIGVARLFNTYGPRMRDDDGRIVPTFCRQALAGEPITVHGTGHQTRSLCYVDDTVDALLAMARADCTGPINIGNPRELSVLEIAETIRDLAGSDSPIRFLPAALDDPQRRCPDITEANHKLGWQPAVDCRKGLVATLEWFAQQSF</sequence>
<dbReference type="PANTHER" id="PTHR43078">
    <property type="entry name" value="UDP-GLUCURONIC ACID DECARBOXYLASE-RELATED"/>
    <property type="match status" value="1"/>
</dbReference>
<organism evidence="14 15">
    <name type="scientific">Mycolicibacterium conceptionense</name>
    <dbReference type="NCBI Taxonomy" id="451644"/>
    <lineage>
        <taxon>Bacteria</taxon>
        <taxon>Bacillati</taxon>
        <taxon>Actinomycetota</taxon>
        <taxon>Actinomycetes</taxon>
        <taxon>Mycobacteriales</taxon>
        <taxon>Mycobacteriaceae</taxon>
        <taxon>Mycolicibacterium</taxon>
    </lineage>
</organism>
<keyword evidence="4" id="KW-0210">Decarboxylase</keyword>
<evidence type="ECO:0000313" key="15">
    <source>
        <dbReference type="Proteomes" id="UP000037594"/>
    </source>
</evidence>
<dbReference type="AlphaFoldDB" id="A0A0J8UC81"/>
<keyword evidence="10" id="KW-0325">Glycoprotein</keyword>
<evidence type="ECO:0000256" key="3">
    <source>
        <dbReference type="ARBA" id="ARBA00022692"/>
    </source>
</evidence>
<dbReference type="Pfam" id="PF01370">
    <property type="entry name" value="Epimerase"/>
    <property type="match status" value="1"/>
</dbReference>
<keyword evidence="11" id="KW-0456">Lyase</keyword>
<dbReference type="PATRIC" id="fig|451644.5.peg.2169"/>
<proteinExistence type="predicted"/>
<evidence type="ECO:0000256" key="9">
    <source>
        <dbReference type="ARBA" id="ARBA00023136"/>
    </source>
</evidence>
<keyword evidence="6" id="KW-1133">Transmembrane helix</keyword>